<dbReference type="AlphaFoldDB" id="A0A1I6GY70"/>
<name>A0A1I6GY70_9FLAO</name>
<evidence type="ECO:0000313" key="2">
    <source>
        <dbReference type="Proteomes" id="UP000199534"/>
    </source>
</evidence>
<dbReference type="STRING" id="400055.SAMN04490243_1888"/>
<proteinExistence type="predicted"/>
<keyword evidence="2" id="KW-1185">Reference proteome</keyword>
<sequence>MLLLCGPTLTAQEAEMYSGEFRVGKYSGQANFGYEIREGDTLLQGPFVFQRSNLGALLESGDYTFVFRGNFADDYPSGAWEFQFGEFSTDSQTEVVDFQYKVNVSGKQHEALGIMSEGKPDGLWTHTVNEVRNSKLEDVLFRSSIRFDKGIPQKTFQIAFNGNTLAGRLLRNGLAHDQWTLYSDEAAGGATEHWFFNEGVLERLEFQSGEAWQTIDFSDNPGGNYREAALDQNFFQSLEWQLPEGASLQVPDMLQENQNRYARINEVLSGLGKSDFKPGFRVSIPVRDIPVENLELWQSFDSIQRKLLTKTNEILENPQLQLARRSDEEAATYYTQVDTIRKTFALPFAKMARWVRSGALGQASLEELSVRLWSTVYTDDKGIIDYSDFSAEKYVELATMMLNGLEEIEDQIATRLVRQREAQELRELEKEMVRLMGVLQLQVDSIPPGSPEAVDLAIRALGSFGEEEITNYSSKIEDEDKTASAQKLVTCLKDLNRLAEAVAQQPERQAEIREAYTDQIWNPFTATIMDETVKRRLLNAYTDVLVNHILEAARGENPCEKAAYWAQVLDASYERMLELRKEDTSKLERKLKREKNPQTVIDMFALNLDVDE</sequence>
<evidence type="ECO:0000313" key="1">
    <source>
        <dbReference type="EMBL" id="SFR47138.1"/>
    </source>
</evidence>
<organism evidence="1 2">
    <name type="scientific">Robiginitalea myxolifaciens</name>
    <dbReference type="NCBI Taxonomy" id="400055"/>
    <lineage>
        <taxon>Bacteria</taxon>
        <taxon>Pseudomonadati</taxon>
        <taxon>Bacteroidota</taxon>
        <taxon>Flavobacteriia</taxon>
        <taxon>Flavobacteriales</taxon>
        <taxon>Flavobacteriaceae</taxon>
        <taxon>Robiginitalea</taxon>
    </lineage>
</organism>
<gene>
    <name evidence="1" type="ORF">SAMN04490243_1888</name>
</gene>
<dbReference type="OrthoDB" id="831785at2"/>
<dbReference type="RefSeq" id="WP_143099953.1">
    <property type="nucleotide sequence ID" value="NZ_FOYQ01000002.1"/>
</dbReference>
<reference evidence="1 2" key="1">
    <citation type="submission" date="2016-10" db="EMBL/GenBank/DDBJ databases">
        <authorList>
            <person name="de Groot N.N."/>
        </authorList>
    </citation>
    <scope>NUCLEOTIDE SEQUENCE [LARGE SCALE GENOMIC DNA]</scope>
    <source>
        <strain evidence="1 2">DSM 21019</strain>
    </source>
</reference>
<dbReference type="EMBL" id="FOYQ01000002">
    <property type="protein sequence ID" value="SFR47138.1"/>
    <property type="molecule type" value="Genomic_DNA"/>
</dbReference>
<protein>
    <submittedName>
        <fullName evidence="1">Uncharacterized protein</fullName>
    </submittedName>
</protein>
<accession>A0A1I6GY70</accession>
<dbReference type="Proteomes" id="UP000199534">
    <property type="component" value="Unassembled WGS sequence"/>
</dbReference>